<dbReference type="PANTHER" id="PTHR12126">
    <property type="entry name" value="NADH-UBIQUINONE OXIDOREDUCTASE 39 KDA SUBUNIT-RELATED"/>
    <property type="match status" value="1"/>
</dbReference>
<dbReference type="OrthoDB" id="9787292at2"/>
<keyword evidence="3" id="KW-1185">Reference proteome</keyword>
<dbReference type="InterPro" id="IPR001509">
    <property type="entry name" value="Epimerase_deHydtase"/>
</dbReference>
<dbReference type="Gene3D" id="3.40.50.720">
    <property type="entry name" value="NAD(P)-binding Rossmann-like Domain"/>
    <property type="match status" value="1"/>
</dbReference>
<organism evidence="2 3">
    <name type="scientific">Thioalkalivibrio halophilus</name>
    <dbReference type="NCBI Taxonomy" id="252474"/>
    <lineage>
        <taxon>Bacteria</taxon>
        <taxon>Pseudomonadati</taxon>
        <taxon>Pseudomonadota</taxon>
        <taxon>Gammaproteobacteria</taxon>
        <taxon>Chromatiales</taxon>
        <taxon>Ectothiorhodospiraceae</taxon>
        <taxon>Thioalkalivibrio</taxon>
    </lineage>
</organism>
<dbReference type="STRING" id="252474.B1A74_12890"/>
<evidence type="ECO:0000313" key="3">
    <source>
        <dbReference type="Proteomes" id="UP000189177"/>
    </source>
</evidence>
<name>A0A1V2ZVC4_9GAMM</name>
<proteinExistence type="predicted"/>
<protein>
    <submittedName>
        <fullName evidence="2">Epimerase</fullName>
    </submittedName>
</protein>
<dbReference type="CDD" id="cd05271">
    <property type="entry name" value="NDUFA9_like_SDR_a"/>
    <property type="match status" value="1"/>
</dbReference>
<gene>
    <name evidence="2" type="ORF">B1A74_12890</name>
</gene>
<comment type="caution">
    <text evidence="2">The sequence shown here is derived from an EMBL/GenBank/DDBJ whole genome shotgun (WGS) entry which is preliminary data.</text>
</comment>
<dbReference type="PANTHER" id="PTHR12126:SF11">
    <property type="entry name" value="NADH DEHYDROGENASE [UBIQUINONE] 1 ALPHA SUBCOMPLEX SUBUNIT 9, MITOCHONDRIAL"/>
    <property type="match status" value="1"/>
</dbReference>
<dbReference type="AlphaFoldDB" id="A0A1V2ZVC4"/>
<dbReference type="Pfam" id="PF01370">
    <property type="entry name" value="Epimerase"/>
    <property type="match status" value="1"/>
</dbReference>
<dbReference type="GO" id="GO:0044877">
    <property type="term" value="F:protein-containing complex binding"/>
    <property type="evidence" value="ECO:0007669"/>
    <property type="project" value="TreeGrafter"/>
</dbReference>
<dbReference type="InterPro" id="IPR051207">
    <property type="entry name" value="ComplexI_NDUFA9_subunit"/>
</dbReference>
<evidence type="ECO:0000259" key="1">
    <source>
        <dbReference type="Pfam" id="PF01370"/>
    </source>
</evidence>
<dbReference type="InterPro" id="IPR036291">
    <property type="entry name" value="NAD(P)-bd_dom_sf"/>
</dbReference>
<dbReference type="EMBL" id="MUZR01000065">
    <property type="protein sequence ID" value="OOC09064.1"/>
    <property type="molecule type" value="Genomic_DNA"/>
</dbReference>
<dbReference type="Proteomes" id="UP000189177">
    <property type="component" value="Unassembled WGS sequence"/>
</dbReference>
<evidence type="ECO:0000313" key="2">
    <source>
        <dbReference type="EMBL" id="OOC09064.1"/>
    </source>
</evidence>
<feature type="domain" description="NAD-dependent epimerase/dehydratase" evidence="1">
    <location>
        <begin position="6"/>
        <end position="210"/>
    </location>
</feature>
<dbReference type="SUPFAM" id="SSF51735">
    <property type="entry name" value="NAD(P)-binding Rossmann-fold domains"/>
    <property type="match status" value="1"/>
</dbReference>
<dbReference type="RefSeq" id="WP_077244863.1">
    <property type="nucleotide sequence ID" value="NZ_MUZR01000065.1"/>
</dbReference>
<reference evidence="2 3" key="1">
    <citation type="submission" date="2017-02" db="EMBL/GenBank/DDBJ databases">
        <title>Genomic diversity within the haloalkaliphilic genus Thioalkalivibrio.</title>
        <authorList>
            <person name="Ahn A.-C."/>
            <person name="Meier-Kolthoff J."/>
            <person name="Overmars L."/>
            <person name="Richter M."/>
            <person name="Woyke T."/>
            <person name="Sorokin D.Y."/>
            <person name="Muyzer G."/>
        </authorList>
    </citation>
    <scope>NUCLEOTIDE SEQUENCE [LARGE SCALE GENOMIC DNA]</scope>
    <source>
        <strain evidence="2 3">HL17</strain>
    </source>
</reference>
<accession>A0A1V2ZVC4</accession>
<sequence length="300" mass="32471">MDQDQVTVFGGTGFLGRTIVYQLLDAGHAVRIASRRPALPADLQRHERVEHCSADIRNDDDVARAVAGSKGVVNAVSLYVEQRDLRFTTIHVEGAARLARVASEAGVEHLVHISGIGADAGSRSAYIRARGEGEAAVTTEFRDALMVRPSVLFGPGDAFLRNLAALARLPMVPLFGRGDTRLQPVHVADVAQAVATLFNEPPAGHRVFELGGPDILEYRQIVNRVLEHLGQPRVLVPVPFLLWHLAAGLTSWLPRAPLTRDQVYLMQQDTITSGTCATFADLGITPRSLEASLPECLPTT</sequence>